<gene>
    <name evidence="1" type="ORF">ACG33_02825</name>
</gene>
<sequence>MPATENPNHSNLPGPAFYRLRDVLRITGLSRPTLYRRIAACRFPRPVHLGGRACGWAHAALQDWIADPEGYCAPGTQAAFWPSPTPCNRKRSR</sequence>
<dbReference type="OrthoDB" id="5298532at2"/>
<name>A0A127F911_STEDE</name>
<organism evidence="1 2">
    <name type="scientific">Steroidobacter denitrificans</name>
    <dbReference type="NCBI Taxonomy" id="465721"/>
    <lineage>
        <taxon>Bacteria</taxon>
        <taxon>Pseudomonadati</taxon>
        <taxon>Pseudomonadota</taxon>
        <taxon>Gammaproteobacteria</taxon>
        <taxon>Steroidobacterales</taxon>
        <taxon>Steroidobacteraceae</taxon>
        <taxon>Steroidobacter</taxon>
    </lineage>
</organism>
<reference evidence="1 2" key="1">
    <citation type="submission" date="2015-06" db="EMBL/GenBank/DDBJ databases">
        <title>A Comprehensive Approach to Explore the Metabolic and Phylogenetic Diversity of Bacterial Steroid Degradation in the Environment: Testosterone as an Example.</title>
        <authorList>
            <person name="Yang F.-C."/>
            <person name="Chen Y.-L."/>
            <person name="Yu C.-P."/>
            <person name="Tang S.-L."/>
            <person name="Wang P.-H."/>
            <person name="Ismail W."/>
            <person name="Wang C.-H."/>
            <person name="Yang C.-Y."/>
            <person name="Chiang Y.-R."/>
        </authorList>
    </citation>
    <scope>NUCLEOTIDE SEQUENCE [LARGE SCALE GENOMIC DNA]</scope>
    <source>
        <strain evidence="1 2">DSM 18526</strain>
    </source>
</reference>
<evidence type="ECO:0000313" key="1">
    <source>
        <dbReference type="EMBL" id="AMN46060.1"/>
    </source>
</evidence>
<proteinExistence type="predicted"/>
<keyword evidence="2" id="KW-1185">Reference proteome</keyword>
<dbReference type="KEGG" id="sdf:ACG33_02825"/>
<dbReference type="Pfam" id="PF05930">
    <property type="entry name" value="Phage_AlpA"/>
    <property type="match status" value="1"/>
</dbReference>
<dbReference type="Gene3D" id="1.10.238.160">
    <property type="match status" value="1"/>
</dbReference>
<evidence type="ECO:0000313" key="2">
    <source>
        <dbReference type="Proteomes" id="UP000070250"/>
    </source>
</evidence>
<dbReference type="EMBL" id="CP011971">
    <property type="protein sequence ID" value="AMN46060.1"/>
    <property type="molecule type" value="Genomic_DNA"/>
</dbReference>
<dbReference type="RefSeq" id="WP_083537136.1">
    <property type="nucleotide sequence ID" value="NZ_CP011971.1"/>
</dbReference>
<dbReference type="Proteomes" id="UP000070250">
    <property type="component" value="Chromosome"/>
</dbReference>
<dbReference type="STRING" id="465721.ACG33_02825"/>
<accession>A0A127F911</accession>
<dbReference type="InterPro" id="IPR010260">
    <property type="entry name" value="AlpA"/>
</dbReference>
<dbReference type="AlphaFoldDB" id="A0A127F911"/>
<protein>
    <recommendedName>
        <fullName evidence="3">AlpA family transcriptional regulator</fullName>
    </recommendedName>
</protein>
<evidence type="ECO:0008006" key="3">
    <source>
        <dbReference type="Google" id="ProtNLM"/>
    </source>
</evidence>